<sequence length="120" mass="13602">MKAVLLTLCFAVAVLAQDQYESANDNFDISEVLTNERLLHAYANCLLNKGPCTPEVKQVKDKLPEALATRCAKCTDKQKQTGKALAQEVKKNHPETWKQLVAMYDPEGKYQQAWQDFLKE</sequence>
<evidence type="ECO:0000313" key="3">
    <source>
        <dbReference type="RefSeq" id="XP_026729824.1"/>
    </source>
</evidence>
<proteinExistence type="predicted"/>
<organism evidence="2 3">
    <name type="scientific">Trichoplusia ni</name>
    <name type="common">Cabbage looper</name>
    <dbReference type="NCBI Taxonomy" id="7111"/>
    <lineage>
        <taxon>Eukaryota</taxon>
        <taxon>Metazoa</taxon>
        <taxon>Ecdysozoa</taxon>
        <taxon>Arthropoda</taxon>
        <taxon>Hexapoda</taxon>
        <taxon>Insecta</taxon>
        <taxon>Pterygota</taxon>
        <taxon>Neoptera</taxon>
        <taxon>Endopterygota</taxon>
        <taxon>Lepidoptera</taxon>
        <taxon>Glossata</taxon>
        <taxon>Ditrysia</taxon>
        <taxon>Noctuoidea</taxon>
        <taxon>Noctuidae</taxon>
        <taxon>Plusiinae</taxon>
        <taxon>Trichoplusia</taxon>
    </lineage>
</organism>
<dbReference type="PANTHER" id="PTHR11257:SF13">
    <property type="entry name" value="GEO07322P1"/>
    <property type="match status" value="1"/>
</dbReference>
<dbReference type="RefSeq" id="XP_026729824.1">
    <property type="nucleotide sequence ID" value="XM_026874023.1"/>
</dbReference>
<dbReference type="InParanoid" id="A0A7E5VNC6"/>
<feature type="signal peptide" evidence="1">
    <location>
        <begin position="1"/>
        <end position="16"/>
    </location>
</feature>
<dbReference type="Gene3D" id="1.10.2080.10">
    <property type="entry name" value="Insect odorant-binding protein A10/Ejaculatory bulb-specific protein 3"/>
    <property type="match status" value="1"/>
</dbReference>
<keyword evidence="1" id="KW-0732">Signal</keyword>
<dbReference type="Pfam" id="PF03392">
    <property type="entry name" value="OS-D"/>
    <property type="match status" value="1"/>
</dbReference>
<evidence type="ECO:0000313" key="2">
    <source>
        <dbReference type="Proteomes" id="UP000322000"/>
    </source>
</evidence>
<dbReference type="InterPro" id="IPR036682">
    <property type="entry name" value="OS_D_A10/PebIII_sf"/>
</dbReference>
<evidence type="ECO:0000256" key="1">
    <source>
        <dbReference type="SAM" id="SignalP"/>
    </source>
</evidence>
<dbReference type="AlphaFoldDB" id="A0A7E5VNC6"/>
<dbReference type="SUPFAM" id="SSF100910">
    <property type="entry name" value="Chemosensory protein Csp2"/>
    <property type="match status" value="1"/>
</dbReference>
<dbReference type="InterPro" id="IPR005055">
    <property type="entry name" value="A10/PebIII"/>
</dbReference>
<accession>A0A7E5VNC6</accession>
<gene>
    <name evidence="3" type="primary">LOC113495338</name>
</gene>
<feature type="chain" id="PRO_5028882656" evidence="1">
    <location>
        <begin position="17"/>
        <end position="120"/>
    </location>
</feature>
<reference evidence="3" key="1">
    <citation type="submission" date="2025-08" db="UniProtKB">
        <authorList>
            <consortium name="RefSeq"/>
        </authorList>
    </citation>
    <scope>IDENTIFICATION</scope>
</reference>
<dbReference type="PANTHER" id="PTHR11257">
    <property type="entry name" value="CHEMOSENSORY PROTEIN-RELATED"/>
    <property type="match status" value="1"/>
</dbReference>
<keyword evidence="2" id="KW-1185">Reference proteome</keyword>
<protein>
    <submittedName>
        <fullName evidence="3">Ejaculatory bulb-specific protein 3-like</fullName>
    </submittedName>
</protein>
<dbReference type="OrthoDB" id="6344725at2759"/>
<name>A0A7E5VNC6_TRINI</name>
<dbReference type="KEGG" id="tnl:113495338"/>
<dbReference type="Proteomes" id="UP000322000">
    <property type="component" value="Chromosome 1"/>
</dbReference>
<dbReference type="GeneID" id="113495338"/>
<dbReference type="CTD" id="661333"/>